<dbReference type="EMBL" id="UIDG01000014">
    <property type="protein sequence ID" value="SUS03799.1"/>
    <property type="molecule type" value="Genomic_DNA"/>
</dbReference>
<gene>
    <name evidence="18" type="primary">ctaC</name>
    <name evidence="18" type="ORF">DF3PB_1100007</name>
</gene>
<evidence type="ECO:0000256" key="6">
    <source>
        <dbReference type="ARBA" id="ARBA00022660"/>
    </source>
</evidence>
<reference evidence="18" key="1">
    <citation type="submission" date="2018-07" db="EMBL/GenBank/DDBJ databases">
        <authorList>
            <person name="Quirk P.G."/>
            <person name="Krulwich T.A."/>
        </authorList>
    </citation>
    <scope>NUCLEOTIDE SEQUENCE</scope>
</reference>
<evidence type="ECO:0000256" key="4">
    <source>
        <dbReference type="ARBA" id="ARBA00012949"/>
    </source>
</evidence>
<dbReference type="InterPro" id="IPR011759">
    <property type="entry name" value="Cyt_c_oxidase_su2_TM_dom"/>
</dbReference>
<dbReference type="FunFam" id="2.60.40.420:FF:000001">
    <property type="entry name" value="Cytochrome c oxidase subunit 2"/>
    <property type="match status" value="1"/>
</dbReference>
<evidence type="ECO:0000259" key="17">
    <source>
        <dbReference type="PROSITE" id="PS50999"/>
    </source>
</evidence>
<dbReference type="Pfam" id="PF02790">
    <property type="entry name" value="COX2_TM"/>
    <property type="match status" value="1"/>
</dbReference>
<dbReference type="Pfam" id="PF00116">
    <property type="entry name" value="COX2"/>
    <property type="match status" value="1"/>
</dbReference>
<evidence type="ECO:0000256" key="14">
    <source>
        <dbReference type="ARBA" id="ARBA00031389"/>
    </source>
</evidence>
<dbReference type="GO" id="GO:0042773">
    <property type="term" value="P:ATP synthesis coupled electron transport"/>
    <property type="evidence" value="ECO:0007669"/>
    <property type="project" value="TreeGrafter"/>
</dbReference>
<dbReference type="InterPro" id="IPR045187">
    <property type="entry name" value="CcO_II"/>
</dbReference>
<evidence type="ECO:0000256" key="11">
    <source>
        <dbReference type="ARBA" id="ARBA00022989"/>
    </source>
</evidence>
<dbReference type="Gene3D" id="1.10.287.90">
    <property type="match status" value="1"/>
</dbReference>
<evidence type="ECO:0000313" key="18">
    <source>
        <dbReference type="EMBL" id="SUS03799.1"/>
    </source>
</evidence>
<accession>A0A380T8Z8</accession>
<dbReference type="PRINTS" id="PR01166">
    <property type="entry name" value="CYCOXIDASEII"/>
</dbReference>
<dbReference type="InterPro" id="IPR001505">
    <property type="entry name" value="Copper_CuA"/>
</dbReference>
<dbReference type="InterPro" id="IPR008972">
    <property type="entry name" value="Cupredoxin"/>
</dbReference>
<dbReference type="PROSITE" id="PS00078">
    <property type="entry name" value="COX2"/>
    <property type="match status" value="1"/>
</dbReference>
<dbReference type="SUPFAM" id="SSF49503">
    <property type="entry name" value="Cupredoxins"/>
    <property type="match status" value="1"/>
</dbReference>
<keyword evidence="10" id="KW-0249">Electron transport</keyword>
<dbReference type="PROSITE" id="PS50857">
    <property type="entry name" value="COX2_CUA"/>
    <property type="match status" value="1"/>
</dbReference>
<evidence type="ECO:0000256" key="12">
    <source>
        <dbReference type="ARBA" id="ARBA00023008"/>
    </source>
</evidence>
<proteinExistence type="inferred from homology"/>
<evidence type="ECO:0000256" key="10">
    <source>
        <dbReference type="ARBA" id="ARBA00022982"/>
    </source>
</evidence>
<dbReference type="NCBIfam" id="TIGR02866">
    <property type="entry name" value="CoxB"/>
    <property type="match status" value="1"/>
</dbReference>
<dbReference type="SUPFAM" id="SSF81464">
    <property type="entry name" value="Cytochrome c oxidase subunit II-like, transmembrane region"/>
    <property type="match status" value="1"/>
</dbReference>
<comment type="similarity">
    <text evidence="3">Belongs to the cytochrome c oxidase subunit 2 family.</text>
</comment>
<dbReference type="EC" id="7.1.1.9" evidence="4"/>
<dbReference type="PANTHER" id="PTHR22888:SF9">
    <property type="entry name" value="CYTOCHROME C OXIDASE SUBUNIT 2"/>
    <property type="match status" value="1"/>
</dbReference>
<dbReference type="InterPro" id="IPR036257">
    <property type="entry name" value="Cyt_c_oxidase_su2_TM_sf"/>
</dbReference>
<comment type="cofactor">
    <cofactor evidence="1">
        <name>Cu cation</name>
        <dbReference type="ChEBI" id="CHEBI:23378"/>
    </cofactor>
</comment>
<feature type="domain" description="Cytochrome oxidase subunit II transmembrane region profile" evidence="17">
    <location>
        <begin position="31"/>
        <end position="126"/>
    </location>
</feature>
<evidence type="ECO:0000256" key="2">
    <source>
        <dbReference type="ARBA" id="ARBA00004141"/>
    </source>
</evidence>
<evidence type="ECO:0000256" key="5">
    <source>
        <dbReference type="ARBA" id="ARBA00022448"/>
    </source>
</evidence>
<dbReference type="InterPro" id="IPR034210">
    <property type="entry name" value="CcO_II_C"/>
</dbReference>
<dbReference type="InterPro" id="IPR014222">
    <property type="entry name" value="Cyt_c_oxidase_su2"/>
</dbReference>
<dbReference type="CDD" id="cd13912">
    <property type="entry name" value="CcO_II_C"/>
    <property type="match status" value="1"/>
</dbReference>
<dbReference type="GO" id="GO:0016491">
    <property type="term" value="F:oxidoreductase activity"/>
    <property type="evidence" value="ECO:0007669"/>
    <property type="project" value="UniProtKB-KW"/>
</dbReference>
<evidence type="ECO:0000256" key="9">
    <source>
        <dbReference type="ARBA" id="ARBA00022967"/>
    </source>
</evidence>
<evidence type="ECO:0000259" key="16">
    <source>
        <dbReference type="PROSITE" id="PS50857"/>
    </source>
</evidence>
<organism evidence="18">
    <name type="scientific">metagenome</name>
    <dbReference type="NCBI Taxonomy" id="256318"/>
    <lineage>
        <taxon>unclassified sequences</taxon>
        <taxon>metagenomes</taxon>
    </lineage>
</organism>
<evidence type="ECO:0000256" key="8">
    <source>
        <dbReference type="ARBA" id="ARBA00022723"/>
    </source>
</evidence>
<keyword evidence="7 15" id="KW-0812">Transmembrane</keyword>
<feature type="transmembrane region" description="Helical" evidence="15">
    <location>
        <begin position="52"/>
        <end position="77"/>
    </location>
</feature>
<evidence type="ECO:0000256" key="15">
    <source>
        <dbReference type="SAM" id="Phobius"/>
    </source>
</evidence>
<dbReference type="PROSITE" id="PS50999">
    <property type="entry name" value="COX2_TM"/>
    <property type="match status" value="1"/>
</dbReference>
<feature type="transmembrane region" description="Helical" evidence="15">
    <location>
        <begin position="98"/>
        <end position="120"/>
    </location>
</feature>
<dbReference type="InterPro" id="IPR002429">
    <property type="entry name" value="CcO_II-like_C"/>
</dbReference>
<dbReference type="GO" id="GO:0005507">
    <property type="term" value="F:copper ion binding"/>
    <property type="evidence" value="ECO:0007669"/>
    <property type="project" value="InterPro"/>
</dbReference>
<dbReference type="PANTHER" id="PTHR22888">
    <property type="entry name" value="CYTOCHROME C OXIDASE, SUBUNIT II"/>
    <property type="match status" value="1"/>
</dbReference>
<keyword evidence="11 15" id="KW-1133">Transmembrane helix</keyword>
<keyword evidence="9" id="KW-1278">Translocase</keyword>
<dbReference type="GO" id="GO:0016020">
    <property type="term" value="C:membrane"/>
    <property type="evidence" value="ECO:0007669"/>
    <property type="project" value="UniProtKB-SubCell"/>
</dbReference>
<keyword evidence="18" id="KW-0560">Oxidoreductase</keyword>
<comment type="subcellular location">
    <subcellularLocation>
        <location evidence="2">Membrane</location>
        <topology evidence="2">Multi-pass membrane protein</topology>
    </subcellularLocation>
</comment>
<evidence type="ECO:0000256" key="1">
    <source>
        <dbReference type="ARBA" id="ARBA00001935"/>
    </source>
</evidence>
<keyword evidence="6" id="KW-0679">Respiratory chain</keyword>
<dbReference type="GO" id="GO:0004129">
    <property type="term" value="F:cytochrome-c oxidase activity"/>
    <property type="evidence" value="ECO:0007669"/>
    <property type="project" value="UniProtKB-EC"/>
</dbReference>
<dbReference type="AlphaFoldDB" id="A0A380T8Z8"/>
<evidence type="ECO:0000256" key="13">
    <source>
        <dbReference type="ARBA" id="ARBA00023136"/>
    </source>
</evidence>
<dbReference type="Gene3D" id="2.60.40.420">
    <property type="entry name" value="Cupredoxins - blue copper proteins"/>
    <property type="match status" value="1"/>
</dbReference>
<feature type="domain" description="Cytochrome oxidase subunit II copper A binding" evidence="16">
    <location>
        <begin position="127"/>
        <end position="260"/>
    </location>
</feature>
<keyword evidence="8" id="KW-0479">Metal-binding</keyword>
<evidence type="ECO:0000256" key="3">
    <source>
        <dbReference type="ARBA" id="ARBA00007866"/>
    </source>
</evidence>
<keyword evidence="5" id="KW-0813">Transport</keyword>
<keyword evidence="12" id="KW-0186">Copper</keyword>
<evidence type="ECO:0000256" key="7">
    <source>
        <dbReference type="ARBA" id="ARBA00022692"/>
    </source>
</evidence>
<protein>
    <recommendedName>
        <fullName evidence="4">cytochrome-c oxidase</fullName>
        <ecNumber evidence="4">7.1.1.9</ecNumber>
    </recommendedName>
    <alternativeName>
        <fullName evidence="14">Cytochrome c oxidase polypeptide II</fullName>
    </alternativeName>
</protein>
<sequence>MTTRILRSLIGGSLTGVGAVVAAGAAHASGMATPWQINLQDAASPVMERVHGFHNMLLVIQISIVVLVLGVLAYIIVRFNSKRNPDPSRTAHNTLLEIVWTAVPIVILVIIAIPSLKLLYYSDRAQDPEMTLKVTAHQWYWSYTYPDHGDFAFDSLPVAAEVLEAGQPRLLTVDNPIVLPIDTTVQVLVTTDDVIHNFAVPSLGLKTDATPGRVNETWVRISKEGTYYGMCSELCGVNHYYMPIQVKAVSKERFAAWTQEAKEKFAARPAPAVAAAPAQSIQ</sequence>
<keyword evidence="13 15" id="KW-0472">Membrane</keyword>
<name>A0A380T8Z8_9ZZZZ</name>